<organism evidence="5 6">
    <name type="scientific">Archaeoglobus fulgidus DSM 8774</name>
    <dbReference type="NCBI Taxonomy" id="1344584"/>
    <lineage>
        <taxon>Archaea</taxon>
        <taxon>Methanobacteriati</taxon>
        <taxon>Methanobacteriota</taxon>
        <taxon>Archaeoglobi</taxon>
        <taxon>Archaeoglobales</taxon>
        <taxon>Archaeoglobaceae</taxon>
        <taxon>Archaeoglobus</taxon>
    </lineage>
</organism>
<dbReference type="InterPro" id="IPR003439">
    <property type="entry name" value="ABC_transporter-like_ATP-bd"/>
</dbReference>
<evidence type="ECO:0000259" key="4">
    <source>
        <dbReference type="PROSITE" id="PS50893"/>
    </source>
</evidence>
<dbReference type="RefSeq" id="WP_048064337.1">
    <property type="nucleotide sequence ID" value="NZ_CP006577.1"/>
</dbReference>
<keyword evidence="2" id="KW-0547">Nucleotide-binding</keyword>
<evidence type="ECO:0000313" key="5">
    <source>
        <dbReference type="EMBL" id="AIG98013.1"/>
    </source>
</evidence>
<dbReference type="SMART" id="SM00382">
    <property type="entry name" value="AAA"/>
    <property type="match status" value="1"/>
</dbReference>
<dbReference type="InterPro" id="IPR027417">
    <property type="entry name" value="P-loop_NTPase"/>
</dbReference>
<reference evidence="5 6" key="1">
    <citation type="submission" date="2013-07" db="EMBL/GenBank/DDBJ databases">
        <title>Genome of Archaeoglobus fulgidus.</title>
        <authorList>
            <person name="Fiebig A."/>
            <person name="Birkeland N.-K."/>
        </authorList>
    </citation>
    <scope>NUCLEOTIDE SEQUENCE [LARGE SCALE GENOMIC DNA]</scope>
    <source>
        <strain evidence="5 6">DSM 8774</strain>
    </source>
</reference>
<evidence type="ECO:0000256" key="3">
    <source>
        <dbReference type="ARBA" id="ARBA00022840"/>
    </source>
</evidence>
<dbReference type="SUPFAM" id="SSF52540">
    <property type="entry name" value="P-loop containing nucleoside triphosphate hydrolases"/>
    <property type="match status" value="1"/>
</dbReference>
<dbReference type="InterPro" id="IPR003593">
    <property type="entry name" value="AAA+_ATPase"/>
</dbReference>
<dbReference type="EMBL" id="CP006577">
    <property type="protein sequence ID" value="AIG98013.1"/>
    <property type="molecule type" value="Genomic_DNA"/>
</dbReference>
<dbReference type="PROSITE" id="PS50893">
    <property type="entry name" value="ABC_TRANSPORTER_2"/>
    <property type="match status" value="1"/>
</dbReference>
<gene>
    <name evidence="5" type="ORF">AFULGI_00012380</name>
</gene>
<dbReference type="PANTHER" id="PTHR42939">
    <property type="entry name" value="ABC TRANSPORTER ATP-BINDING PROTEIN ALBC-RELATED"/>
    <property type="match status" value="1"/>
</dbReference>
<name>A0A075WKB6_ARCFL</name>
<keyword evidence="1" id="KW-0813">Transport</keyword>
<proteinExistence type="predicted"/>
<dbReference type="Pfam" id="PF00005">
    <property type="entry name" value="ABC_tran"/>
    <property type="match status" value="1"/>
</dbReference>
<dbReference type="Proteomes" id="UP000028501">
    <property type="component" value="Chromosome"/>
</dbReference>
<dbReference type="AlphaFoldDB" id="A0A075WKB6"/>
<dbReference type="CDD" id="cd03230">
    <property type="entry name" value="ABC_DR_subfamily_A"/>
    <property type="match status" value="1"/>
</dbReference>
<dbReference type="GO" id="GO:0005524">
    <property type="term" value="F:ATP binding"/>
    <property type="evidence" value="ECO:0007669"/>
    <property type="project" value="UniProtKB-KW"/>
</dbReference>
<accession>A0A075WKB6</accession>
<dbReference type="GO" id="GO:0016887">
    <property type="term" value="F:ATP hydrolysis activity"/>
    <property type="evidence" value="ECO:0007669"/>
    <property type="project" value="InterPro"/>
</dbReference>
<dbReference type="PROSITE" id="PS00211">
    <property type="entry name" value="ABC_TRANSPORTER_1"/>
    <property type="match status" value="1"/>
</dbReference>
<feature type="domain" description="ABC transporter" evidence="4">
    <location>
        <begin position="2"/>
        <end position="230"/>
    </location>
</feature>
<dbReference type="HOGENOM" id="CLU_000604_1_2_2"/>
<dbReference type="KEGG" id="afg:AFULGI_00012380"/>
<evidence type="ECO:0000313" key="6">
    <source>
        <dbReference type="Proteomes" id="UP000028501"/>
    </source>
</evidence>
<evidence type="ECO:0000256" key="1">
    <source>
        <dbReference type="ARBA" id="ARBA00022448"/>
    </source>
</evidence>
<dbReference type="InterPro" id="IPR017871">
    <property type="entry name" value="ABC_transporter-like_CS"/>
</dbReference>
<dbReference type="Gene3D" id="3.40.50.300">
    <property type="entry name" value="P-loop containing nucleotide triphosphate hydrolases"/>
    <property type="match status" value="1"/>
</dbReference>
<dbReference type="PANTHER" id="PTHR42939:SF1">
    <property type="entry name" value="ABC TRANSPORTER ATP-BINDING PROTEIN ALBC-RELATED"/>
    <property type="match status" value="1"/>
</dbReference>
<dbReference type="GeneID" id="24794745"/>
<protein>
    <submittedName>
        <fullName evidence="5">ABC-type multidrug transport system, ATPase component</fullName>
    </submittedName>
</protein>
<keyword evidence="3" id="KW-0067">ATP-binding</keyword>
<sequence>MIEVKGVSKSFGNKAVLSEVSFVAENEILGLLGPNGSGKSTLMKIIAGVIPPDEGDVIVNGVSVAENPLKVKELVGFVPETPVLYESLTASELFSFVGAVRKIESSLLKERVERLAEALEFTAMDELFANLSLGNRQKVSIIAAMLHNPSVLILDEAFNGLDVASAKVFRDLIFQFREEGREVILSTHIMPIAERICDRILIIQNGRIIAQGTPDELKKDEDLEDVFLKLTKIERDIKPLLEVLSSG</sequence>
<dbReference type="InterPro" id="IPR051782">
    <property type="entry name" value="ABC_Transporter_VariousFunc"/>
</dbReference>
<evidence type="ECO:0000256" key="2">
    <source>
        <dbReference type="ARBA" id="ARBA00022741"/>
    </source>
</evidence>